<dbReference type="Pfam" id="PF12819">
    <property type="entry name" value="Malectin_like"/>
    <property type="match status" value="1"/>
</dbReference>
<keyword evidence="2" id="KW-0812">Transmembrane</keyword>
<name>W9SK09_9ROSA</name>
<dbReference type="PANTHER" id="PTHR45631:SF44">
    <property type="entry name" value="CARBOHYDRATE-BINDING PROTEIN OF THE ER PROTEIN"/>
    <property type="match status" value="1"/>
</dbReference>
<reference evidence="9" key="1">
    <citation type="submission" date="2013-01" db="EMBL/GenBank/DDBJ databases">
        <title>Draft Genome Sequence of a Mulberry Tree, Morus notabilis C.K. Schneid.</title>
        <authorList>
            <person name="He N."/>
            <person name="Zhao S."/>
        </authorList>
    </citation>
    <scope>NUCLEOTIDE SEQUENCE</scope>
</reference>
<sequence>MEIWSINVMVLVFVALPSFQAYAYTKNTLNIDCGATTQSEDNTTYLRWETDDEYTKTGNNEFLVFTNASFYPMKTLRSFPIGDKNCYNLPFEPQAKYILRAGFYYGNHDNLLKPPTFVLEVDRKLSVTVTTSLDHVPFISTIESQQLYGKDTYKLMQNHTALYLEKRINYGANETFPERLSIDADEFNRIWKPEEIPSYRSLTPGFDVTITGWATHSENYPPFAVLWYAIEAYNSSESIFLPVTFQEKKSQAAYFVFYFASFVYYPNITSRTVSIYIDGEEKVLTEIPDAYKGIFPVVSIYPVNTTNGTVNVTISAVEGSPLPPLLCAMEVFTTMSEVVSKASDHDYINFSLVLVFFLVLSLSLSGL</sequence>
<dbReference type="Proteomes" id="UP000030645">
    <property type="component" value="Unassembled WGS sequence"/>
</dbReference>
<evidence type="ECO:0000256" key="2">
    <source>
        <dbReference type="ARBA" id="ARBA00022692"/>
    </source>
</evidence>
<feature type="domain" description="Malectin-like" evidence="7">
    <location>
        <begin position="124"/>
        <end position="333"/>
    </location>
</feature>
<proteinExistence type="predicted"/>
<comment type="subcellular location">
    <subcellularLocation>
        <location evidence="1">Membrane</location>
        <topology evidence="1">Single-pass membrane protein</topology>
    </subcellularLocation>
</comment>
<dbReference type="STRING" id="981085.W9SK09"/>
<dbReference type="EMBL" id="KE346355">
    <property type="protein sequence ID" value="EXC35085.1"/>
    <property type="molecule type" value="Genomic_DNA"/>
</dbReference>
<evidence type="ECO:0000256" key="4">
    <source>
        <dbReference type="ARBA" id="ARBA00022989"/>
    </source>
</evidence>
<accession>W9SK09</accession>
<evidence type="ECO:0000256" key="6">
    <source>
        <dbReference type="SAM" id="SignalP"/>
    </source>
</evidence>
<gene>
    <name evidence="8" type="ORF">L484_010867</name>
</gene>
<organism evidence="8 9">
    <name type="scientific">Morus notabilis</name>
    <dbReference type="NCBI Taxonomy" id="981085"/>
    <lineage>
        <taxon>Eukaryota</taxon>
        <taxon>Viridiplantae</taxon>
        <taxon>Streptophyta</taxon>
        <taxon>Embryophyta</taxon>
        <taxon>Tracheophyta</taxon>
        <taxon>Spermatophyta</taxon>
        <taxon>Magnoliopsida</taxon>
        <taxon>eudicotyledons</taxon>
        <taxon>Gunneridae</taxon>
        <taxon>Pentapetalae</taxon>
        <taxon>rosids</taxon>
        <taxon>fabids</taxon>
        <taxon>Rosales</taxon>
        <taxon>Moraceae</taxon>
        <taxon>Moreae</taxon>
        <taxon>Morus</taxon>
    </lineage>
</organism>
<feature type="chain" id="PRO_5004933209" description="Malectin-like domain-containing protein" evidence="6">
    <location>
        <begin position="24"/>
        <end position="367"/>
    </location>
</feature>
<evidence type="ECO:0000259" key="7">
    <source>
        <dbReference type="Pfam" id="PF12819"/>
    </source>
</evidence>
<evidence type="ECO:0000256" key="1">
    <source>
        <dbReference type="ARBA" id="ARBA00004167"/>
    </source>
</evidence>
<evidence type="ECO:0000313" key="8">
    <source>
        <dbReference type="EMBL" id="EXC35085.1"/>
    </source>
</evidence>
<feature type="signal peptide" evidence="6">
    <location>
        <begin position="1"/>
        <end position="23"/>
    </location>
</feature>
<keyword evidence="5" id="KW-0472">Membrane</keyword>
<dbReference type="GO" id="GO:0016020">
    <property type="term" value="C:membrane"/>
    <property type="evidence" value="ECO:0007669"/>
    <property type="project" value="UniProtKB-SubCell"/>
</dbReference>
<evidence type="ECO:0000256" key="5">
    <source>
        <dbReference type="ARBA" id="ARBA00023136"/>
    </source>
</evidence>
<keyword evidence="3 6" id="KW-0732">Signal</keyword>
<dbReference type="PANTHER" id="PTHR45631">
    <property type="entry name" value="OS07G0107800 PROTEIN-RELATED"/>
    <property type="match status" value="1"/>
</dbReference>
<keyword evidence="9" id="KW-1185">Reference proteome</keyword>
<protein>
    <recommendedName>
        <fullName evidence="7">Malectin-like domain-containing protein</fullName>
    </recommendedName>
</protein>
<evidence type="ECO:0000256" key="3">
    <source>
        <dbReference type="ARBA" id="ARBA00022729"/>
    </source>
</evidence>
<evidence type="ECO:0000313" key="9">
    <source>
        <dbReference type="Proteomes" id="UP000030645"/>
    </source>
</evidence>
<keyword evidence="4" id="KW-1133">Transmembrane helix</keyword>
<dbReference type="AlphaFoldDB" id="W9SK09"/>
<dbReference type="InterPro" id="IPR024788">
    <property type="entry name" value="Malectin-like_Carb-bd_dom"/>
</dbReference>